<dbReference type="OrthoDB" id="99432at2759"/>
<reference evidence="4" key="1">
    <citation type="journal article" date="2019" name="Environ. Microbiol.">
        <title>Fungal ecological strategies reflected in gene transcription - a case study of two litter decomposers.</title>
        <authorList>
            <person name="Barbi F."/>
            <person name="Kohler A."/>
            <person name="Barry K."/>
            <person name="Baskaran P."/>
            <person name="Daum C."/>
            <person name="Fauchery L."/>
            <person name="Ihrmark K."/>
            <person name="Kuo A."/>
            <person name="LaButti K."/>
            <person name="Lipzen A."/>
            <person name="Morin E."/>
            <person name="Grigoriev I.V."/>
            <person name="Henrissat B."/>
            <person name="Lindahl B."/>
            <person name="Martin F."/>
        </authorList>
    </citation>
    <scope>NUCLEOTIDE SEQUENCE</scope>
    <source>
        <strain evidence="4">JB14</strain>
    </source>
</reference>
<sequence>MGLMKASFKLVKLAVLDPGLPGPGASFQQSTTASHQLPPMGQLRAGLAHYGPPPGLPHPPVQWRNAGNHKHAHPPVEPTSSSDKKKKKVKKEDVDEPKPKAKAKAKAKSKPTASATWYDLMEKYNTWMLKTANKKPTGDAERLQIYTDILDAEAGILEKCSNGDIQDSDFDPAASDNDGDNEADIDDTCSHISIESDNDTPKPVHDSRLKLPFLQKASEENLRQTNATEVLSSISTALDPHVMHEWDEAHASYNFQIQQISFYQSENCTLMQQNMELNKKLQEERRRADAATNELNMLRLLEGLATMIMTVMAHLIISICIHLLLAATLIIPVHLIAVSVHGPLEFIIPLHLITVSVYALPNTIVLTLQDQHHLLLFVE</sequence>
<feature type="transmembrane region" description="Helical" evidence="3">
    <location>
        <begin position="307"/>
        <end position="340"/>
    </location>
</feature>
<proteinExistence type="predicted"/>
<protein>
    <submittedName>
        <fullName evidence="4">Uncharacterized protein</fullName>
    </submittedName>
</protein>
<feature type="compositionally biased region" description="Basic and acidic residues" evidence="2">
    <location>
        <begin position="90"/>
        <end position="99"/>
    </location>
</feature>
<feature type="transmembrane region" description="Helical" evidence="3">
    <location>
        <begin position="346"/>
        <end position="368"/>
    </location>
</feature>
<keyword evidence="3" id="KW-1133">Transmembrane helix</keyword>
<organism evidence="4 5">
    <name type="scientific">Gymnopus androsaceus JB14</name>
    <dbReference type="NCBI Taxonomy" id="1447944"/>
    <lineage>
        <taxon>Eukaryota</taxon>
        <taxon>Fungi</taxon>
        <taxon>Dikarya</taxon>
        <taxon>Basidiomycota</taxon>
        <taxon>Agaricomycotina</taxon>
        <taxon>Agaricomycetes</taxon>
        <taxon>Agaricomycetidae</taxon>
        <taxon>Agaricales</taxon>
        <taxon>Marasmiineae</taxon>
        <taxon>Omphalotaceae</taxon>
        <taxon>Gymnopus</taxon>
    </lineage>
</organism>
<feature type="region of interest" description="Disordered" evidence="2">
    <location>
        <begin position="43"/>
        <end position="112"/>
    </location>
</feature>
<feature type="compositionally biased region" description="Pro residues" evidence="2">
    <location>
        <begin position="51"/>
        <end position="60"/>
    </location>
</feature>
<dbReference type="AlphaFoldDB" id="A0A6A4I9Z4"/>
<feature type="coiled-coil region" evidence="1">
    <location>
        <begin position="271"/>
        <end position="301"/>
    </location>
</feature>
<feature type="region of interest" description="Disordered" evidence="2">
    <location>
        <begin position="163"/>
        <end position="182"/>
    </location>
</feature>
<dbReference type="EMBL" id="ML769396">
    <property type="protein sequence ID" value="KAE9407421.1"/>
    <property type="molecule type" value="Genomic_DNA"/>
</dbReference>
<keyword evidence="3" id="KW-0472">Membrane</keyword>
<evidence type="ECO:0000256" key="2">
    <source>
        <dbReference type="SAM" id="MobiDB-lite"/>
    </source>
</evidence>
<gene>
    <name evidence="4" type="ORF">BT96DRAFT_1042367</name>
</gene>
<dbReference type="Proteomes" id="UP000799118">
    <property type="component" value="Unassembled WGS sequence"/>
</dbReference>
<keyword evidence="5" id="KW-1185">Reference proteome</keyword>
<accession>A0A6A4I9Z4</accession>
<name>A0A6A4I9Z4_9AGAR</name>
<evidence type="ECO:0000313" key="4">
    <source>
        <dbReference type="EMBL" id="KAE9407421.1"/>
    </source>
</evidence>
<evidence type="ECO:0000256" key="1">
    <source>
        <dbReference type="SAM" id="Coils"/>
    </source>
</evidence>
<evidence type="ECO:0000256" key="3">
    <source>
        <dbReference type="SAM" id="Phobius"/>
    </source>
</evidence>
<keyword evidence="3" id="KW-0812">Transmembrane</keyword>
<evidence type="ECO:0000313" key="5">
    <source>
        <dbReference type="Proteomes" id="UP000799118"/>
    </source>
</evidence>
<keyword evidence="1" id="KW-0175">Coiled coil</keyword>
<feature type="compositionally biased region" description="Basic residues" evidence="2">
    <location>
        <begin position="100"/>
        <end position="109"/>
    </location>
</feature>